<reference evidence="1" key="1">
    <citation type="submission" date="2014-09" db="EMBL/GenBank/DDBJ databases">
        <title>Genome sequence of the luminous mushroom Mycena chlorophos for searching fungal bioluminescence genes.</title>
        <authorList>
            <person name="Tanaka Y."/>
            <person name="Kasuga D."/>
            <person name="Oba Y."/>
            <person name="Hase S."/>
            <person name="Sato K."/>
            <person name="Oba Y."/>
            <person name="Sakakibara Y."/>
        </authorList>
    </citation>
    <scope>NUCLEOTIDE SEQUENCE</scope>
</reference>
<evidence type="ECO:0000313" key="2">
    <source>
        <dbReference type="Proteomes" id="UP000815677"/>
    </source>
</evidence>
<keyword evidence="2" id="KW-1185">Reference proteome</keyword>
<organism evidence="1 2">
    <name type="scientific">Mycena chlorophos</name>
    <name type="common">Agaric fungus</name>
    <name type="synonym">Agaricus chlorophos</name>
    <dbReference type="NCBI Taxonomy" id="658473"/>
    <lineage>
        <taxon>Eukaryota</taxon>
        <taxon>Fungi</taxon>
        <taxon>Dikarya</taxon>
        <taxon>Basidiomycota</taxon>
        <taxon>Agaricomycotina</taxon>
        <taxon>Agaricomycetes</taxon>
        <taxon>Agaricomycetidae</taxon>
        <taxon>Agaricales</taxon>
        <taxon>Marasmiineae</taxon>
        <taxon>Mycenaceae</taxon>
        <taxon>Mycena</taxon>
    </lineage>
</organism>
<name>A0ABQ0KX34_MYCCL</name>
<sequence>MGCRLTWSQTLNFSPSFHSRLQTEMRRMCNEPRRNETRTQAECGKGAGRVHAAFGPAGRVGGSVGADVGRPNTVMVRAGVVSSVPGLVSRWRVRKSSDPTNSLSSAPRGLESGRKWQENLLKDLRVWSRGAAWRVVPRVGVVRVGGRVSVLATRQRRFAAVADTRRSRVVRQYRSRFGFEIGTGSAVKNDIPTWETGIAVAVGSDVAVRTEGAPSGGVVYDVDSRVRAGRPDGADFEIRPGKYDPGAMRVAGCAASGARRSADSDPGPLGRVVPCVQRRRSWSSLAR</sequence>
<dbReference type="EMBL" id="DF839040">
    <property type="protein sequence ID" value="GAT43456.1"/>
    <property type="molecule type" value="Genomic_DNA"/>
</dbReference>
<protein>
    <submittedName>
        <fullName evidence="1">Uncharacterized protein</fullName>
    </submittedName>
</protein>
<gene>
    <name evidence="1" type="ORF">MCHLO_01135</name>
</gene>
<proteinExistence type="predicted"/>
<accession>A0ABQ0KX34</accession>
<dbReference type="Proteomes" id="UP000815677">
    <property type="component" value="Unassembled WGS sequence"/>
</dbReference>
<evidence type="ECO:0000313" key="1">
    <source>
        <dbReference type="EMBL" id="GAT43456.1"/>
    </source>
</evidence>